<evidence type="ECO:0000259" key="1">
    <source>
        <dbReference type="Pfam" id="PF01522"/>
    </source>
</evidence>
<dbReference type="GO" id="GO:0005975">
    <property type="term" value="P:carbohydrate metabolic process"/>
    <property type="evidence" value="ECO:0007669"/>
    <property type="project" value="InterPro"/>
</dbReference>
<sequence>MHGDGTDRRGSVVISIDAELGWGFHDLESPPRERIERSREGWLVLANLLGEYEIPATWAIVGHLLLDDCDGTHADHPAGEEWFTWDGEGRRDLRFADGLVDRVADSPVDHEIACHTFSHVLFGDGDTSREVAVAELEQSRQAFADAGLDFASFVFPRNQVGHRDVLAEFGVEAYRGGRAPDGSTLRTAAESLLGTYDPHLPEPTVDEYGLVFVPPSQYLFGFEGIYHEIAEATVGDPVVAQARLGIDAAAESGGLYHMWLHPNNLTSPLQRRRIERILASLDANRHRVRIETMADVASRVRSNDPAAVPE</sequence>
<dbReference type="Proteomes" id="UP000199062">
    <property type="component" value="Unassembled WGS sequence"/>
</dbReference>
<accession>A0A1I6M4Q7</accession>
<evidence type="ECO:0000313" key="2">
    <source>
        <dbReference type="EMBL" id="SFS10654.1"/>
    </source>
</evidence>
<dbReference type="RefSeq" id="WP_089818619.1">
    <property type="nucleotide sequence ID" value="NZ_FOZK01000004.1"/>
</dbReference>
<evidence type="ECO:0000313" key="3">
    <source>
        <dbReference type="Proteomes" id="UP000199062"/>
    </source>
</evidence>
<keyword evidence="3" id="KW-1185">Reference proteome</keyword>
<dbReference type="SUPFAM" id="SSF88713">
    <property type="entry name" value="Glycoside hydrolase/deacetylase"/>
    <property type="match status" value="1"/>
</dbReference>
<dbReference type="GO" id="GO:0016810">
    <property type="term" value="F:hydrolase activity, acting on carbon-nitrogen (but not peptide) bonds"/>
    <property type="evidence" value="ECO:0007669"/>
    <property type="project" value="InterPro"/>
</dbReference>
<proteinExistence type="predicted"/>
<feature type="domain" description="NodB homology" evidence="1">
    <location>
        <begin position="45"/>
        <end position="149"/>
    </location>
</feature>
<dbReference type="EMBL" id="FOZK01000004">
    <property type="protein sequence ID" value="SFS10654.1"/>
    <property type="molecule type" value="Genomic_DNA"/>
</dbReference>
<dbReference type="Pfam" id="PF01522">
    <property type="entry name" value="Polysacc_deac_1"/>
    <property type="match status" value="1"/>
</dbReference>
<dbReference type="InterPro" id="IPR002509">
    <property type="entry name" value="NODB_dom"/>
</dbReference>
<protein>
    <submittedName>
        <fullName evidence="2">Polysaccharide deacetylase</fullName>
    </submittedName>
</protein>
<organism evidence="2 3">
    <name type="scientific">Halomicrobium zhouii</name>
    <dbReference type="NCBI Taxonomy" id="767519"/>
    <lineage>
        <taxon>Archaea</taxon>
        <taxon>Methanobacteriati</taxon>
        <taxon>Methanobacteriota</taxon>
        <taxon>Stenosarchaea group</taxon>
        <taxon>Halobacteria</taxon>
        <taxon>Halobacteriales</taxon>
        <taxon>Haloarculaceae</taxon>
        <taxon>Halomicrobium</taxon>
    </lineage>
</organism>
<dbReference type="OrthoDB" id="10436at2157"/>
<dbReference type="InterPro" id="IPR011330">
    <property type="entry name" value="Glyco_hydro/deAcase_b/a-brl"/>
</dbReference>
<name>A0A1I6M4Q7_9EURY</name>
<reference evidence="2 3" key="1">
    <citation type="submission" date="2016-10" db="EMBL/GenBank/DDBJ databases">
        <authorList>
            <person name="de Groot N.N."/>
        </authorList>
    </citation>
    <scope>NUCLEOTIDE SEQUENCE [LARGE SCALE GENOMIC DNA]</scope>
    <source>
        <strain evidence="2 3">CGMCC 1.10457</strain>
    </source>
</reference>
<dbReference type="Gene3D" id="3.20.20.370">
    <property type="entry name" value="Glycoside hydrolase/deacetylase"/>
    <property type="match status" value="1"/>
</dbReference>
<gene>
    <name evidence="2" type="ORF">SAMN05216559_3777</name>
</gene>
<dbReference type="AlphaFoldDB" id="A0A1I6M4Q7"/>
<dbReference type="STRING" id="767519.SAMN05216559_3777"/>